<organism evidence="1 2">
    <name type="scientific">Zymoseptoria tritici ST99CH_1A5</name>
    <dbReference type="NCBI Taxonomy" id="1276529"/>
    <lineage>
        <taxon>Eukaryota</taxon>
        <taxon>Fungi</taxon>
        <taxon>Dikarya</taxon>
        <taxon>Ascomycota</taxon>
        <taxon>Pezizomycotina</taxon>
        <taxon>Dothideomycetes</taxon>
        <taxon>Dothideomycetidae</taxon>
        <taxon>Mycosphaerellales</taxon>
        <taxon>Mycosphaerellaceae</taxon>
        <taxon>Zymoseptoria</taxon>
    </lineage>
</organism>
<name>A0A1Y6L804_ZYMTR</name>
<gene>
    <name evidence="1" type="ORF">ZT1A5_G805</name>
</gene>
<protein>
    <submittedName>
        <fullName evidence="1">Uncharacterized protein</fullName>
    </submittedName>
</protein>
<dbReference type="EMBL" id="LT882676">
    <property type="protein sequence ID" value="SMY19370.1"/>
    <property type="molecule type" value="Genomic_DNA"/>
</dbReference>
<accession>A0A1Y6L804</accession>
<dbReference type="Proteomes" id="UP000215453">
    <property type="component" value="Chromosome 1"/>
</dbReference>
<evidence type="ECO:0000313" key="2">
    <source>
        <dbReference type="Proteomes" id="UP000215453"/>
    </source>
</evidence>
<reference evidence="1 2" key="1">
    <citation type="submission" date="2016-10" db="EMBL/GenBank/DDBJ databases">
        <authorList>
            <person name="Varghese N."/>
        </authorList>
    </citation>
    <scope>NUCLEOTIDE SEQUENCE [LARGE SCALE GENOMIC DNA]</scope>
</reference>
<dbReference type="AlphaFoldDB" id="A0A1Y6L804"/>
<sequence length="79" mass="8861">MTSLSPAGRSEYLRRIGAKTSSSTSPCASLRSSAANEDRFKQLFIVERLFQESNWLGFLALKILYLWTEEAGVQFPATE</sequence>
<evidence type="ECO:0000313" key="1">
    <source>
        <dbReference type="EMBL" id="SMY19370.1"/>
    </source>
</evidence>
<proteinExistence type="predicted"/>